<dbReference type="Proteomes" id="UP000287198">
    <property type="component" value="Unassembled WGS sequence"/>
</dbReference>
<dbReference type="RefSeq" id="WP_126764354.1">
    <property type="nucleotide sequence ID" value="NZ_JBHLTZ010000014.1"/>
</dbReference>
<dbReference type="EMBL" id="PIPW01000004">
    <property type="protein sequence ID" value="RUO51526.1"/>
    <property type="molecule type" value="Genomic_DNA"/>
</dbReference>
<keyword evidence="2" id="KW-0732">Signal</keyword>
<sequence length="314" mass="34581">MGKLLIVSAVAAALIGSATAHADQQQRDELKKQLEIMNSIFTTAMEQKRDEGTERALLSNRLTYNYLAGQGVVYRTQIGGGRMVFFNGGVPMPPMPPMPELNDIESIEIEAAMAEGLAKAGEVIRELEIVTDEVVVSDGQVFFSSDDGEGNVEIVRHVSRQMRDHAREVRELRRRVRDLELAKNTADGDTQAIEQELAAAQAELREREAAVAVARTELAEAREELQAKAAEHRAKRAERKASQLAKFEQTMASTLCDYGRTLSALPAQENVSFIVENGGDDESGEDKIFIFNKQQLDNCSSTSDLLAKATTYSF</sequence>
<organism evidence="3 4">
    <name type="scientific">Pseudidiomarina halophila</name>
    <dbReference type="NCBI Taxonomy" id="1449799"/>
    <lineage>
        <taxon>Bacteria</taxon>
        <taxon>Pseudomonadati</taxon>
        <taxon>Pseudomonadota</taxon>
        <taxon>Gammaproteobacteria</taxon>
        <taxon>Alteromonadales</taxon>
        <taxon>Idiomarinaceae</taxon>
        <taxon>Pseudidiomarina</taxon>
    </lineage>
</organism>
<keyword evidence="4" id="KW-1185">Reference proteome</keyword>
<gene>
    <name evidence="3" type="ORF">CWI69_11105</name>
</gene>
<evidence type="ECO:0000313" key="3">
    <source>
        <dbReference type="EMBL" id="RUO51526.1"/>
    </source>
</evidence>
<accession>A0A432XS11</accession>
<reference evidence="4" key="1">
    <citation type="journal article" date="2018" name="Front. Microbiol.">
        <title>Genome-Based Analysis Reveals the Taxonomy and Diversity of the Family Idiomarinaceae.</title>
        <authorList>
            <person name="Liu Y."/>
            <person name="Lai Q."/>
            <person name="Shao Z."/>
        </authorList>
    </citation>
    <scope>NUCLEOTIDE SEQUENCE [LARGE SCALE GENOMIC DNA]</scope>
    <source>
        <strain evidence="4">BH195</strain>
    </source>
</reference>
<name>A0A432XS11_9GAMM</name>
<evidence type="ECO:0000256" key="2">
    <source>
        <dbReference type="SAM" id="SignalP"/>
    </source>
</evidence>
<dbReference type="AlphaFoldDB" id="A0A432XS11"/>
<comment type="caution">
    <text evidence="3">The sequence shown here is derived from an EMBL/GenBank/DDBJ whole genome shotgun (WGS) entry which is preliminary data.</text>
</comment>
<evidence type="ECO:0000313" key="4">
    <source>
        <dbReference type="Proteomes" id="UP000287198"/>
    </source>
</evidence>
<feature type="signal peptide" evidence="2">
    <location>
        <begin position="1"/>
        <end position="22"/>
    </location>
</feature>
<keyword evidence="1" id="KW-0175">Coiled coil</keyword>
<evidence type="ECO:0000256" key="1">
    <source>
        <dbReference type="SAM" id="Coils"/>
    </source>
</evidence>
<feature type="chain" id="PRO_5019075797" evidence="2">
    <location>
        <begin position="23"/>
        <end position="314"/>
    </location>
</feature>
<proteinExistence type="predicted"/>
<feature type="coiled-coil region" evidence="1">
    <location>
        <begin position="155"/>
        <end position="242"/>
    </location>
</feature>
<protein>
    <submittedName>
        <fullName evidence="3">Uncharacterized protein</fullName>
    </submittedName>
</protein>
<dbReference type="OrthoDB" id="7061952at2"/>